<gene>
    <name evidence="2" type="ORF">MNBD_GAMMA06-384</name>
</gene>
<dbReference type="GO" id="GO:0004198">
    <property type="term" value="F:calcium-dependent cysteine-type endopeptidase activity"/>
    <property type="evidence" value="ECO:0007669"/>
    <property type="project" value="InterPro"/>
</dbReference>
<sequence length="137" mass="15561">MKIFIVSFIICFLPCTVSAVEPPLSENLFNDLSPLRTEEIKTALIKNSVTGISPDSDFSFTVSYPEYGKLTGEAGPWGLYQDEGSWSVKDDIYCARWNQWLDNVERCYRVYVDGDAIFWVTLDGVLQSEDTLIRSLK</sequence>
<dbReference type="EMBL" id="UOFD01000061">
    <property type="protein sequence ID" value="VAW53350.1"/>
    <property type="molecule type" value="Genomic_DNA"/>
</dbReference>
<dbReference type="GO" id="GO:0006508">
    <property type="term" value="P:proteolysis"/>
    <property type="evidence" value="ECO:0007669"/>
    <property type="project" value="InterPro"/>
</dbReference>
<evidence type="ECO:0000313" key="2">
    <source>
        <dbReference type="EMBL" id="VAW53350.1"/>
    </source>
</evidence>
<name>A0A3B0WLD9_9ZZZZ</name>
<accession>A0A3B0WLD9</accession>
<dbReference type="InterPro" id="IPR001300">
    <property type="entry name" value="Peptidase_C2_calpain_cat"/>
</dbReference>
<dbReference type="AlphaFoldDB" id="A0A3B0WLD9"/>
<dbReference type="PROSITE" id="PS50203">
    <property type="entry name" value="CALPAIN_CAT"/>
    <property type="match status" value="1"/>
</dbReference>
<organism evidence="2">
    <name type="scientific">hydrothermal vent metagenome</name>
    <dbReference type="NCBI Taxonomy" id="652676"/>
    <lineage>
        <taxon>unclassified sequences</taxon>
        <taxon>metagenomes</taxon>
        <taxon>ecological metagenomes</taxon>
    </lineage>
</organism>
<evidence type="ECO:0000259" key="1">
    <source>
        <dbReference type="PROSITE" id="PS50203"/>
    </source>
</evidence>
<feature type="domain" description="Calpain catalytic" evidence="1">
    <location>
        <begin position="48"/>
        <end position="127"/>
    </location>
</feature>
<protein>
    <recommendedName>
        <fullName evidence="1">Calpain catalytic domain-containing protein</fullName>
    </recommendedName>
</protein>
<reference evidence="2" key="1">
    <citation type="submission" date="2018-06" db="EMBL/GenBank/DDBJ databases">
        <authorList>
            <person name="Zhirakovskaya E."/>
        </authorList>
    </citation>
    <scope>NUCLEOTIDE SEQUENCE</scope>
</reference>
<proteinExistence type="predicted"/>